<organism evidence="3 4">
    <name type="scientific">Rubinisphaera italica</name>
    <dbReference type="NCBI Taxonomy" id="2527969"/>
    <lineage>
        <taxon>Bacteria</taxon>
        <taxon>Pseudomonadati</taxon>
        <taxon>Planctomycetota</taxon>
        <taxon>Planctomycetia</taxon>
        <taxon>Planctomycetales</taxon>
        <taxon>Planctomycetaceae</taxon>
        <taxon>Rubinisphaera</taxon>
    </lineage>
</organism>
<evidence type="ECO:0000313" key="4">
    <source>
        <dbReference type="Proteomes" id="UP000316095"/>
    </source>
</evidence>
<feature type="region of interest" description="Disordered" evidence="1">
    <location>
        <begin position="1"/>
        <end position="20"/>
    </location>
</feature>
<dbReference type="OrthoDB" id="9791347at2"/>
<feature type="domain" description="EVE" evidence="2">
    <location>
        <begin position="23"/>
        <end position="171"/>
    </location>
</feature>
<dbReference type="CDD" id="cd21133">
    <property type="entry name" value="EVE"/>
    <property type="match status" value="1"/>
</dbReference>
<evidence type="ECO:0000259" key="2">
    <source>
        <dbReference type="Pfam" id="PF01878"/>
    </source>
</evidence>
<reference evidence="3 4" key="1">
    <citation type="submission" date="2019-02" db="EMBL/GenBank/DDBJ databases">
        <title>Deep-cultivation of Planctomycetes and their phenomic and genomic characterization uncovers novel biology.</title>
        <authorList>
            <person name="Wiegand S."/>
            <person name="Jogler M."/>
            <person name="Boedeker C."/>
            <person name="Pinto D."/>
            <person name="Vollmers J."/>
            <person name="Rivas-Marin E."/>
            <person name="Kohn T."/>
            <person name="Peeters S.H."/>
            <person name="Heuer A."/>
            <person name="Rast P."/>
            <person name="Oberbeckmann S."/>
            <person name="Bunk B."/>
            <person name="Jeske O."/>
            <person name="Meyerdierks A."/>
            <person name="Storesund J.E."/>
            <person name="Kallscheuer N."/>
            <person name="Luecker S."/>
            <person name="Lage O.M."/>
            <person name="Pohl T."/>
            <person name="Merkel B.J."/>
            <person name="Hornburger P."/>
            <person name="Mueller R.-W."/>
            <person name="Bruemmer F."/>
            <person name="Labrenz M."/>
            <person name="Spormann A.M."/>
            <person name="Op Den Camp H."/>
            <person name="Overmann J."/>
            <person name="Amann R."/>
            <person name="Jetten M.S.M."/>
            <person name="Mascher T."/>
            <person name="Medema M.H."/>
            <person name="Devos D.P."/>
            <person name="Kaster A.-K."/>
            <person name="Ovreas L."/>
            <person name="Rohde M."/>
            <person name="Galperin M.Y."/>
            <person name="Jogler C."/>
        </authorList>
    </citation>
    <scope>NUCLEOTIDE SEQUENCE [LARGE SCALE GENOMIC DNA]</scope>
    <source>
        <strain evidence="3 4">Pan54</strain>
    </source>
</reference>
<accession>A0A5C5XLF6</accession>
<dbReference type="PANTHER" id="PTHR14087:SF7">
    <property type="entry name" value="THYMOCYTE NUCLEAR PROTEIN 1"/>
    <property type="match status" value="1"/>
</dbReference>
<name>A0A5C5XLF6_9PLAN</name>
<dbReference type="PANTHER" id="PTHR14087">
    <property type="entry name" value="THYMOCYTE NUCLEAR PROTEIN 1"/>
    <property type="match status" value="1"/>
</dbReference>
<dbReference type="SUPFAM" id="SSF88697">
    <property type="entry name" value="PUA domain-like"/>
    <property type="match status" value="1"/>
</dbReference>
<dbReference type="Proteomes" id="UP000316095">
    <property type="component" value="Unassembled WGS sequence"/>
</dbReference>
<gene>
    <name evidence="3" type="ORF">Pan54_44520</name>
</gene>
<keyword evidence="4" id="KW-1185">Reference proteome</keyword>
<sequence length="178" mass="20283">MPVKKTTSSKSVKTQSAKSSEKRYWLFKSEESCYSIDHLAAEPNKTTFWDGIRNYQARNMLRDDVQKGDLVFFYHSNTDPLAIAGTARVVKAGYADHTAFDPIEKHYDPKSNPDEPTWYMVDIKLVKKFPQPVTRTMLKEDPITANMMVLARGSRLSVQPVTQEEWDAVHRLAGVKAT</sequence>
<comment type="caution">
    <text evidence="3">The sequence shown here is derived from an EMBL/GenBank/DDBJ whole genome shotgun (WGS) entry which is preliminary data.</text>
</comment>
<dbReference type="Pfam" id="PF01878">
    <property type="entry name" value="EVE"/>
    <property type="match status" value="1"/>
</dbReference>
<dbReference type="InterPro" id="IPR015947">
    <property type="entry name" value="PUA-like_sf"/>
</dbReference>
<evidence type="ECO:0000256" key="1">
    <source>
        <dbReference type="SAM" id="MobiDB-lite"/>
    </source>
</evidence>
<dbReference type="InterPro" id="IPR002740">
    <property type="entry name" value="EVE_domain"/>
</dbReference>
<proteinExistence type="predicted"/>
<dbReference type="EMBL" id="SJPG01000001">
    <property type="protein sequence ID" value="TWT63694.1"/>
    <property type="molecule type" value="Genomic_DNA"/>
</dbReference>
<dbReference type="InterPro" id="IPR052181">
    <property type="entry name" value="5hmC_binding"/>
</dbReference>
<protein>
    <submittedName>
        <fullName evidence="3">EVE domain protein</fullName>
    </submittedName>
</protein>
<dbReference type="RefSeq" id="WP_146505471.1">
    <property type="nucleotide sequence ID" value="NZ_SJPG01000001.1"/>
</dbReference>
<dbReference type="AlphaFoldDB" id="A0A5C5XLF6"/>
<evidence type="ECO:0000313" key="3">
    <source>
        <dbReference type="EMBL" id="TWT63694.1"/>
    </source>
</evidence>
<dbReference type="InterPro" id="IPR047197">
    <property type="entry name" value="THYN1-like_EVE"/>
</dbReference>
<feature type="compositionally biased region" description="Low complexity" evidence="1">
    <location>
        <begin position="1"/>
        <end position="18"/>
    </location>
</feature>
<dbReference type="Gene3D" id="3.10.590.10">
    <property type="entry name" value="ph1033 like domains"/>
    <property type="match status" value="1"/>
</dbReference>